<dbReference type="AlphaFoldDB" id="A0A1V3NMM9"/>
<keyword evidence="3" id="KW-1185">Reference proteome</keyword>
<reference evidence="2 3" key="1">
    <citation type="submission" date="2017-02" db="EMBL/GenBank/DDBJ databases">
        <title>Genomic diversity within the haloalkaliphilic genus Thioalkalivibrio.</title>
        <authorList>
            <person name="Ahn A.-C."/>
            <person name="Meier-Kolthoff J."/>
            <person name="Overmars L."/>
            <person name="Richter M."/>
            <person name="Woyke T."/>
            <person name="Sorokin D.Y."/>
            <person name="Muyzer G."/>
        </authorList>
    </citation>
    <scope>NUCLEOTIDE SEQUENCE [LARGE SCALE GENOMIC DNA]</scope>
    <source>
        <strain evidence="2 3">ALJD</strain>
    </source>
</reference>
<proteinExistence type="predicted"/>
<feature type="compositionally biased region" description="Basic and acidic residues" evidence="1">
    <location>
        <begin position="25"/>
        <end position="38"/>
    </location>
</feature>
<evidence type="ECO:0000313" key="2">
    <source>
        <dbReference type="EMBL" id="OOG26213.1"/>
    </source>
</evidence>
<feature type="compositionally biased region" description="Basic and acidic residues" evidence="1">
    <location>
        <begin position="52"/>
        <end position="71"/>
    </location>
</feature>
<comment type="caution">
    <text evidence="2">The sequence shown here is derived from an EMBL/GenBank/DDBJ whole genome shotgun (WGS) entry which is preliminary data.</text>
</comment>
<feature type="region of interest" description="Disordered" evidence="1">
    <location>
        <begin position="1"/>
        <end position="71"/>
    </location>
</feature>
<organism evidence="2 3">
    <name type="scientific">Thioalkalivibrio denitrificans</name>
    <dbReference type="NCBI Taxonomy" id="108003"/>
    <lineage>
        <taxon>Bacteria</taxon>
        <taxon>Pseudomonadati</taxon>
        <taxon>Pseudomonadota</taxon>
        <taxon>Gammaproteobacteria</taxon>
        <taxon>Chromatiales</taxon>
        <taxon>Ectothiorhodospiraceae</taxon>
        <taxon>Thioalkalivibrio</taxon>
    </lineage>
</organism>
<dbReference type="STRING" id="108003.B1C78_05260"/>
<dbReference type="RefSeq" id="WP_077278090.1">
    <property type="nucleotide sequence ID" value="NZ_MVBK01000029.1"/>
</dbReference>
<accession>A0A1V3NMM9</accession>
<evidence type="ECO:0000313" key="3">
    <source>
        <dbReference type="Proteomes" id="UP000189462"/>
    </source>
</evidence>
<name>A0A1V3NMM9_9GAMM</name>
<evidence type="ECO:0000256" key="1">
    <source>
        <dbReference type="SAM" id="MobiDB-lite"/>
    </source>
</evidence>
<gene>
    <name evidence="2" type="ORF">B1C78_05260</name>
</gene>
<dbReference type="EMBL" id="MVBK01000029">
    <property type="protein sequence ID" value="OOG26213.1"/>
    <property type="molecule type" value="Genomic_DNA"/>
</dbReference>
<dbReference type="Proteomes" id="UP000189462">
    <property type="component" value="Unassembled WGS sequence"/>
</dbReference>
<protein>
    <submittedName>
        <fullName evidence="2">Uncharacterized protein</fullName>
    </submittedName>
</protein>
<sequence length="71" mass="8008">MAADLDPVKPVHPGWPSRPVPEEGDERRRYRPEVPPRDEAEDGEPGEGEPTPDNRRPPPDDSTGRHVDEYV</sequence>